<evidence type="ECO:0000313" key="2">
    <source>
        <dbReference type="Proteomes" id="UP001066276"/>
    </source>
</evidence>
<reference evidence="1" key="1">
    <citation type="journal article" date="2022" name="bioRxiv">
        <title>Sequencing and chromosome-scale assembly of the giantPleurodeles waltlgenome.</title>
        <authorList>
            <person name="Brown T."/>
            <person name="Elewa A."/>
            <person name="Iarovenko S."/>
            <person name="Subramanian E."/>
            <person name="Araus A.J."/>
            <person name="Petzold A."/>
            <person name="Susuki M."/>
            <person name="Suzuki K.-i.T."/>
            <person name="Hayashi T."/>
            <person name="Toyoda A."/>
            <person name="Oliveira C."/>
            <person name="Osipova E."/>
            <person name="Leigh N.D."/>
            <person name="Simon A."/>
            <person name="Yun M.H."/>
        </authorList>
    </citation>
    <scope>NUCLEOTIDE SEQUENCE</scope>
    <source>
        <strain evidence="1">20211129_DDA</strain>
        <tissue evidence="1">Liver</tissue>
    </source>
</reference>
<sequence length="118" mass="12646">MATGAAAWLLVPAESREGGRCCRRWELEQGADPRGKATLKISDAPSGSSTLVTFDLDREALHGGAVLCATPQDRLDRIAQLIGSDGGVDGGQQFGSREGRYYPMKQFDIETATSLEQC</sequence>
<evidence type="ECO:0000313" key="1">
    <source>
        <dbReference type="EMBL" id="KAJ1096426.1"/>
    </source>
</evidence>
<comment type="caution">
    <text evidence="1">The sequence shown here is derived from an EMBL/GenBank/DDBJ whole genome shotgun (WGS) entry which is preliminary data.</text>
</comment>
<organism evidence="1 2">
    <name type="scientific">Pleurodeles waltl</name>
    <name type="common">Iberian ribbed newt</name>
    <dbReference type="NCBI Taxonomy" id="8319"/>
    <lineage>
        <taxon>Eukaryota</taxon>
        <taxon>Metazoa</taxon>
        <taxon>Chordata</taxon>
        <taxon>Craniata</taxon>
        <taxon>Vertebrata</taxon>
        <taxon>Euteleostomi</taxon>
        <taxon>Amphibia</taxon>
        <taxon>Batrachia</taxon>
        <taxon>Caudata</taxon>
        <taxon>Salamandroidea</taxon>
        <taxon>Salamandridae</taxon>
        <taxon>Pleurodelinae</taxon>
        <taxon>Pleurodeles</taxon>
    </lineage>
</organism>
<dbReference type="AlphaFoldDB" id="A0AAV7LY04"/>
<dbReference type="Proteomes" id="UP001066276">
    <property type="component" value="Chromosome 10"/>
</dbReference>
<keyword evidence="2" id="KW-1185">Reference proteome</keyword>
<dbReference type="EMBL" id="JANPWB010000014">
    <property type="protein sequence ID" value="KAJ1096426.1"/>
    <property type="molecule type" value="Genomic_DNA"/>
</dbReference>
<accession>A0AAV7LY04</accession>
<gene>
    <name evidence="1" type="ORF">NDU88_001568</name>
</gene>
<proteinExistence type="predicted"/>
<protein>
    <submittedName>
        <fullName evidence="1">Uncharacterized protein</fullName>
    </submittedName>
</protein>
<name>A0AAV7LY04_PLEWA</name>